<dbReference type="EMBL" id="BEYU01000019">
    <property type="protein sequence ID" value="GBG26259.1"/>
    <property type="molecule type" value="Genomic_DNA"/>
</dbReference>
<dbReference type="AlphaFoldDB" id="A0A2R5G7F2"/>
<comment type="caution">
    <text evidence="3">The sequence shown here is derived from an EMBL/GenBank/DDBJ whole genome shotgun (WGS) entry which is preliminary data.</text>
</comment>
<evidence type="ECO:0000313" key="4">
    <source>
        <dbReference type="Proteomes" id="UP000241890"/>
    </source>
</evidence>
<feature type="domain" description="PDZ" evidence="2">
    <location>
        <begin position="179"/>
        <end position="229"/>
    </location>
</feature>
<feature type="compositionally biased region" description="Acidic residues" evidence="1">
    <location>
        <begin position="523"/>
        <end position="533"/>
    </location>
</feature>
<dbReference type="InterPro" id="IPR001478">
    <property type="entry name" value="PDZ"/>
</dbReference>
<feature type="region of interest" description="Disordered" evidence="1">
    <location>
        <begin position="78"/>
        <end position="146"/>
    </location>
</feature>
<feature type="compositionally biased region" description="Basic and acidic residues" evidence="1">
    <location>
        <begin position="394"/>
        <end position="416"/>
    </location>
</feature>
<feature type="compositionally biased region" description="Polar residues" evidence="1">
    <location>
        <begin position="559"/>
        <end position="587"/>
    </location>
</feature>
<dbReference type="InterPro" id="IPR036034">
    <property type="entry name" value="PDZ_sf"/>
</dbReference>
<evidence type="ECO:0000256" key="1">
    <source>
        <dbReference type="SAM" id="MobiDB-lite"/>
    </source>
</evidence>
<feature type="domain" description="PDZ" evidence="2">
    <location>
        <begin position="1"/>
        <end position="61"/>
    </location>
</feature>
<dbReference type="OrthoDB" id="10059177at2759"/>
<dbReference type="Proteomes" id="UP000241890">
    <property type="component" value="Unassembled WGS sequence"/>
</dbReference>
<dbReference type="PROSITE" id="PS50106">
    <property type="entry name" value="PDZ"/>
    <property type="match status" value="3"/>
</dbReference>
<dbReference type="SMART" id="SM00228">
    <property type="entry name" value="PDZ"/>
    <property type="match status" value="4"/>
</dbReference>
<feature type="compositionally biased region" description="Basic and acidic residues" evidence="1">
    <location>
        <begin position="497"/>
        <end position="522"/>
    </location>
</feature>
<dbReference type="Gene3D" id="2.30.42.10">
    <property type="match status" value="3"/>
</dbReference>
<feature type="compositionally biased region" description="Basic and acidic residues" evidence="1">
    <location>
        <begin position="81"/>
        <end position="100"/>
    </location>
</feature>
<dbReference type="InParanoid" id="A0A2R5G7F2"/>
<feature type="region of interest" description="Disordered" evidence="1">
    <location>
        <begin position="361"/>
        <end position="762"/>
    </location>
</feature>
<feature type="compositionally biased region" description="Basic and acidic residues" evidence="1">
    <location>
        <begin position="433"/>
        <end position="444"/>
    </location>
</feature>
<feature type="compositionally biased region" description="Basic and acidic residues" evidence="1">
    <location>
        <begin position="1037"/>
        <end position="1051"/>
    </location>
</feature>
<organism evidence="3 4">
    <name type="scientific">Hondaea fermentalgiana</name>
    <dbReference type="NCBI Taxonomy" id="2315210"/>
    <lineage>
        <taxon>Eukaryota</taxon>
        <taxon>Sar</taxon>
        <taxon>Stramenopiles</taxon>
        <taxon>Bigyra</taxon>
        <taxon>Labyrinthulomycetes</taxon>
        <taxon>Thraustochytrida</taxon>
        <taxon>Thraustochytriidae</taxon>
        <taxon>Hondaea</taxon>
    </lineage>
</organism>
<feature type="compositionally biased region" description="Acidic residues" evidence="1">
    <location>
        <begin position="694"/>
        <end position="717"/>
    </location>
</feature>
<name>A0A2R5G7F2_9STRA</name>
<feature type="compositionally biased region" description="Acidic residues" evidence="1">
    <location>
        <begin position="744"/>
        <end position="762"/>
    </location>
</feature>
<feature type="compositionally biased region" description="Basic and acidic residues" evidence="1">
    <location>
        <begin position="475"/>
        <end position="487"/>
    </location>
</feature>
<feature type="compositionally biased region" description="Acidic residues" evidence="1">
    <location>
        <begin position="618"/>
        <end position="640"/>
    </location>
</feature>
<protein>
    <submittedName>
        <fullName evidence="3">Syntenin-1</fullName>
    </submittedName>
</protein>
<feature type="compositionally biased region" description="Basic and acidic residues" evidence="1">
    <location>
        <begin position="108"/>
        <end position="141"/>
    </location>
</feature>
<accession>A0A2R5G7F2</accession>
<reference evidence="3 4" key="1">
    <citation type="submission" date="2017-12" db="EMBL/GenBank/DDBJ databases">
        <title>Sequencing, de novo assembly and annotation of complete genome of a new Thraustochytrid species, strain FCC1311.</title>
        <authorList>
            <person name="Sedici K."/>
            <person name="Godart F."/>
            <person name="Aiese Cigliano R."/>
            <person name="Sanseverino W."/>
            <person name="Barakat M."/>
            <person name="Ortet P."/>
            <person name="Marechal E."/>
            <person name="Cagnac O."/>
            <person name="Amato A."/>
        </authorList>
    </citation>
    <scope>NUCLEOTIDE SEQUENCE [LARGE SCALE GENOMIC DNA]</scope>
</reference>
<evidence type="ECO:0000313" key="3">
    <source>
        <dbReference type="EMBL" id="GBG26259.1"/>
    </source>
</evidence>
<feature type="compositionally biased region" description="Acidic residues" evidence="1">
    <location>
        <begin position="588"/>
        <end position="608"/>
    </location>
</feature>
<feature type="region of interest" description="Disordered" evidence="1">
    <location>
        <begin position="976"/>
        <end position="1054"/>
    </location>
</feature>
<keyword evidence="4" id="KW-1185">Reference proteome</keyword>
<proteinExistence type="predicted"/>
<feature type="compositionally biased region" description="Acidic residues" evidence="1">
    <location>
        <begin position="650"/>
        <end position="669"/>
    </location>
</feature>
<feature type="domain" description="PDZ" evidence="2">
    <location>
        <begin position="792"/>
        <end position="870"/>
    </location>
</feature>
<feature type="compositionally biased region" description="Basic and acidic residues" evidence="1">
    <location>
        <begin position="670"/>
        <end position="682"/>
    </location>
</feature>
<gene>
    <name evidence="3" type="ORF">FCC1311_024802</name>
</gene>
<dbReference type="SUPFAM" id="SSF50156">
    <property type="entry name" value="PDZ domain-like"/>
    <property type="match status" value="3"/>
</dbReference>
<sequence>MGAGLGMRLKALADNRVVVQHVKPRKPAAKLGVRTNDEIATIGGESVYGFRMDDVTKLLRRIRNDNNGHVEFEFFVECPPDEDHDKQNDQDDGINNRDIDDNAEDRDVDAHEDKLPDADTERDASDVKTTDSDAELERNDDQPTLAMPVVQEEGFRLSKAVNELADVFSSVQTNELQHIVTVEKCESDSLGLKVGKAKDGSGLYVKAIKMDAWSQTAIADGDGLVSVNGHLVPSAPSLQEALALNSRHVSVVLGRKAGKSPPRYGFVFAVDLPVLPKEIVYGKAVFALHEGALRVVDPNAFQLDDGLIEEGDILLYVNGQDESEDIYRAFQERVLSEDPDIRLILLRADDIFAFWRTIQLSSPSSCGSADDDNSTAKANAGETAVTPDNIPSDSEPKPEFEPHQEGQKDRQNVARDENEENNTFGTFAPMPPDETRSADDHHLSGTDVTLEGAPNQHSDEESESFVEYPSSVGDNDERVSIDGEHLSNRHATASTLVDRHEGTEVDAVEADKPEEEQQHQPDEDTLEPDEDDMFSSGDDSVPAGEVSADDKDNEDGSAASENNAQDSSDLSSEDYLQTVENVTSVDESLNEDDMESISDEEEEDEEKDGGENDANNEVGDDGDGQEGEDIVVQAEEDNLESEGGGFAEKTEEDEDDDDNEQIVDMDGEEKDEKVEEEARASESDIESQTKSIDGTDDTDEETCQDPETFDDVDEEFDIADKKSGGGNEMEESEVENTGEIHDETSDDQEELEEEGEEEDDEEALYEAEVRAEEALRESLLKPINASTAAFEVRALNKCENNPLGLRMGKTKKRDGFYVKEIMNDAWLATGVHLGDFVSRVNGRRVGDAEALRDALQTAQNAVSIEFQREFASQAVADRSLYFQVIVEGAAMRVEDSVIWSAADYLRIEELEEDAFEAGLRIGDVLVRVDDVSIKHEADLLDVLRSYGSERARLALTIRRGAIGSFADEVLLQTDSECEVSPKEEEEEEKEKIKNKRKVADANADPAPANFKGDAAQDGVSTSGEQEDKVSSACGTETDCKEDTSTDRDDGNIAKGSLDIPALVADVLQDEEFQAALQVALQRALARTAV</sequence>
<dbReference type="Pfam" id="PF00595">
    <property type="entry name" value="PDZ"/>
    <property type="match status" value="1"/>
</dbReference>
<feature type="compositionally biased region" description="Low complexity" evidence="1">
    <location>
        <begin position="1000"/>
        <end position="1009"/>
    </location>
</feature>
<evidence type="ECO:0000259" key="2">
    <source>
        <dbReference type="PROSITE" id="PS50106"/>
    </source>
</evidence>